<keyword evidence="8 9" id="KW-0012">Acyltransferase</keyword>
<evidence type="ECO:0000313" key="12">
    <source>
        <dbReference type="Proteomes" id="UP000433101"/>
    </source>
</evidence>
<dbReference type="GO" id="GO:0005886">
    <property type="term" value="C:plasma membrane"/>
    <property type="evidence" value="ECO:0007669"/>
    <property type="project" value="UniProtKB-SubCell"/>
</dbReference>
<proteinExistence type="inferred from homology"/>
<dbReference type="PANTHER" id="PTHR38686">
    <property type="entry name" value="APOLIPOPROTEIN N-ACYLTRANSFERASE"/>
    <property type="match status" value="1"/>
</dbReference>
<dbReference type="EC" id="2.3.1.269" evidence="9"/>
<dbReference type="InterPro" id="IPR003010">
    <property type="entry name" value="C-N_Hydrolase"/>
</dbReference>
<evidence type="ECO:0000313" key="11">
    <source>
        <dbReference type="EMBL" id="MXN66813.1"/>
    </source>
</evidence>
<feature type="domain" description="CN hydrolase" evidence="10">
    <location>
        <begin position="247"/>
        <end position="496"/>
    </location>
</feature>
<keyword evidence="6 9" id="KW-1133">Transmembrane helix</keyword>
<evidence type="ECO:0000256" key="3">
    <source>
        <dbReference type="ARBA" id="ARBA00022475"/>
    </source>
</evidence>
<keyword evidence="7 9" id="KW-0472">Membrane</keyword>
<dbReference type="Gene3D" id="3.60.110.10">
    <property type="entry name" value="Carbon-nitrogen hydrolase"/>
    <property type="match status" value="1"/>
</dbReference>
<comment type="similarity">
    <text evidence="2 9">Belongs to the CN hydrolase family. Apolipoprotein N-acyltransferase subfamily.</text>
</comment>
<dbReference type="GO" id="GO:0016410">
    <property type="term" value="F:N-acyltransferase activity"/>
    <property type="evidence" value="ECO:0007669"/>
    <property type="project" value="UniProtKB-UniRule"/>
</dbReference>
<dbReference type="Proteomes" id="UP000433101">
    <property type="component" value="Unassembled WGS sequence"/>
</dbReference>
<name>A0A7X3LXF1_9HYPH</name>
<dbReference type="PANTHER" id="PTHR38686:SF1">
    <property type="entry name" value="APOLIPOPROTEIN N-ACYLTRANSFERASE"/>
    <property type="match status" value="1"/>
</dbReference>
<evidence type="ECO:0000256" key="5">
    <source>
        <dbReference type="ARBA" id="ARBA00022692"/>
    </source>
</evidence>
<dbReference type="InterPro" id="IPR036526">
    <property type="entry name" value="C-N_Hydrolase_sf"/>
</dbReference>
<evidence type="ECO:0000256" key="1">
    <source>
        <dbReference type="ARBA" id="ARBA00004651"/>
    </source>
</evidence>
<keyword evidence="4 9" id="KW-0808">Transferase</keyword>
<evidence type="ECO:0000259" key="10">
    <source>
        <dbReference type="PROSITE" id="PS50263"/>
    </source>
</evidence>
<feature type="transmembrane region" description="Helical" evidence="9">
    <location>
        <begin position="140"/>
        <end position="163"/>
    </location>
</feature>
<dbReference type="CDD" id="cd07571">
    <property type="entry name" value="ALP_N-acyl_transferase"/>
    <property type="match status" value="1"/>
</dbReference>
<comment type="function">
    <text evidence="9">Catalyzes the phospholipid dependent N-acylation of the N-terminal cysteine of apolipoprotein, the last step in lipoprotein maturation.</text>
</comment>
<evidence type="ECO:0000256" key="4">
    <source>
        <dbReference type="ARBA" id="ARBA00022679"/>
    </source>
</evidence>
<evidence type="ECO:0000256" key="2">
    <source>
        <dbReference type="ARBA" id="ARBA00010065"/>
    </source>
</evidence>
<feature type="transmembrane region" description="Helical" evidence="9">
    <location>
        <begin position="214"/>
        <end position="233"/>
    </location>
</feature>
<evidence type="ECO:0000256" key="6">
    <source>
        <dbReference type="ARBA" id="ARBA00022989"/>
    </source>
</evidence>
<feature type="transmembrane region" description="Helical" evidence="9">
    <location>
        <begin position="73"/>
        <end position="93"/>
    </location>
</feature>
<comment type="catalytic activity">
    <reaction evidence="9">
        <text>N-terminal S-1,2-diacyl-sn-glyceryl-L-cysteinyl-[lipoprotein] + a glycerophospholipid = N-acyl-S-1,2-diacyl-sn-glyceryl-L-cysteinyl-[lipoprotein] + a 2-acyl-sn-glycero-3-phospholipid + H(+)</text>
        <dbReference type="Rhea" id="RHEA:48228"/>
        <dbReference type="Rhea" id="RHEA-COMP:14681"/>
        <dbReference type="Rhea" id="RHEA-COMP:14684"/>
        <dbReference type="ChEBI" id="CHEBI:15378"/>
        <dbReference type="ChEBI" id="CHEBI:136912"/>
        <dbReference type="ChEBI" id="CHEBI:140656"/>
        <dbReference type="ChEBI" id="CHEBI:140657"/>
        <dbReference type="ChEBI" id="CHEBI:140660"/>
        <dbReference type="EC" id="2.3.1.269"/>
    </reaction>
</comment>
<keyword evidence="3 9" id="KW-1003">Cell membrane</keyword>
<evidence type="ECO:0000256" key="9">
    <source>
        <dbReference type="HAMAP-Rule" id="MF_01148"/>
    </source>
</evidence>
<protein>
    <recommendedName>
        <fullName evidence="9">Apolipoprotein N-acyltransferase</fullName>
        <shortName evidence="9">ALP N-acyltransferase</shortName>
        <ecNumber evidence="9">2.3.1.269</ecNumber>
    </recommendedName>
</protein>
<evidence type="ECO:0000256" key="8">
    <source>
        <dbReference type="ARBA" id="ARBA00023315"/>
    </source>
</evidence>
<dbReference type="Pfam" id="PF20154">
    <property type="entry name" value="LNT_N"/>
    <property type="match status" value="1"/>
</dbReference>
<feature type="transmembrane region" description="Helical" evidence="9">
    <location>
        <begin position="175"/>
        <end position="202"/>
    </location>
</feature>
<comment type="caution">
    <text evidence="11">The sequence shown here is derived from an EMBL/GenBank/DDBJ whole genome shotgun (WGS) entry which is preliminary data.</text>
</comment>
<sequence length="534" mass="59128">MRKAQRVHRLSHIFLISWGWRRLGLAFAAGAISALAFAPFGWFAILALTLPALVWLLDGAIEPESGGRRIRPAMFVGWWFFFGFHLAGLWWIGRAFLVDADRFLWLMPLAIVAMPAGLALFGALGTGIAALFWRDGWPRIYALAFAFATTDWLRGNILTGFPWNTWGQAFAETPVLAQLASVTGAYGLGFFVVLIFASPALLAENTRGSRAMPVISGLLLIAIAGFGAARLGAVSPGEYEDIGLRIVQPAVPQEEKWRPEKRAEVFSTLIEMSSQPFSDPYAERPRHIIVWPESAVPFLLTEEPGALSEIAATLRAGDILITGAIRSERRDGERVFYNSIYAIGDDGTILDAYDKVHLVPFGEYVPLESFFELLGITTLVQGAGDFLPGFRNRLLEVDGIPAFSPLVCYEIIFPGAIQTPDGRSAWILNVTNDAWFGETSGPYQHFAQARLRAVEQGIPVVRAANTGISAVIDPYGRIVARLDLQNRGNIDSGLPKYINATFFSYYQKYLFSCFFFISLILLTILRYVNRTRND</sequence>
<evidence type="ECO:0000256" key="7">
    <source>
        <dbReference type="ARBA" id="ARBA00023136"/>
    </source>
</evidence>
<dbReference type="EMBL" id="WUMV01000008">
    <property type="protein sequence ID" value="MXN66813.1"/>
    <property type="molecule type" value="Genomic_DNA"/>
</dbReference>
<dbReference type="UniPathway" id="UPA00666"/>
<comment type="subcellular location">
    <subcellularLocation>
        <location evidence="1 9">Cell membrane</location>
        <topology evidence="1 9">Multi-pass membrane protein</topology>
    </subcellularLocation>
</comment>
<dbReference type="NCBIfam" id="TIGR00546">
    <property type="entry name" value="lnt"/>
    <property type="match status" value="1"/>
</dbReference>
<dbReference type="SUPFAM" id="SSF56317">
    <property type="entry name" value="Carbon-nitrogen hydrolase"/>
    <property type="match status" value="1"/>
</dbReference>
<reference evidence="11 12" key="1">
    <citation type="submission" date="2019-12" db="EMBL/GenBank/DDBJ databases">
        <authorList>
            <person name="Li M."/>
        </authorList>
    </citation>
    <scope>NUCLEOTIDE SEQUENCE [LARGE SCALE GENOMIC DNA]</scope>
    <source>
        <strain evidence="11 12">GBMRC 2046</strain>
    </source>
</reference>
<dbReference type="AlphaFoldDB" id="A0A7X3LXF1"/>
<feature type="transmembrane region" description="Helical" evidence="9">
    <location>
        <begin position="509"/>
        <end position="528"/>
    </location>
</feature>
<accession>A0A7X3LXF1</accession>
<dbReference type="Pfam" id="PF00795">
    <property type="entry name" value="CN_hydrolase"/>
    <property type="match status" value="1"/>
</dbReference>
<dbReference type="InterPro" id="IPR045378">
    <property type="entry name" value="LNT_N"/>
</dbReference>
<organism evidence="11 12">
    <name type="scientific">Stappia sediminis</name>
    <dbReference type="NCBI Taxonomy" id="2692190"/>
    <lineage>
        <taxon>Bacteria</taxon>
        <taxon>Pseudomonadati</taxon>
        <taxon>Pseudomonadota</taxon>
        <taxon>Alphaproteobacteria</taxon>
        <taxon>Hyphomicrobiales</taxon>
        <taxon>Stappiaceae</taxon>
        <taxon>Stappia</taxon>
    </lineage>
</organism>
<dbReference type="PROSITE" id="PS50263">
    <property type="entry name" value="CN_HYDROLASE"/>
    <property type="match status" value="1"/>
</dbReference>
<keyword evidence="5 9" id="KW-0812">Transmembrane</keyword>
<keyword evidence="11" id="KW-0449">Lipoprotein</keyword>
<dbReference type="InterPro" id="IPR004563">
    <property type="entry name" value="Apolipo_AcylTrfase"/>
</dbReference>
<gene>
    <name evidence="9 11" type="primary">lnt</name>
    <name evidence="11" type="ORF">GR183_18010</name>
</gene>
<dbReference type="HAMAP" id="MF_01148">
    <property type="entry name" value="Lnt"/>
    <property type="match status" value="1"/>
</dbReference>
<dbReference type="GO" id="GO:0042158">
    <property type="term" value="P:lipoprotein biosynthetic process"/>
    <property type="evidence" value="ECO:0007669"/>
    <property type="project" value="UniProtKB-UniRule"/>
</dbReference>
<comment type="pathway">
    <text evidence="9">Protein modification; lipoprotein biosynthesis (N-acyl transfer).</text>
</comment>
<feature type="transmembrane region" description="Helical" evidence="9">
    <location>
        <begin position="12"/>
        <end position="34"/>
    </location>
</feature>
<feature type="transmembrane region" description="Helical" evidence="9">
    <location>
        <begin position="105"/>
        <end position="133"/>
    </location>
</feature>
<keyword evidence="12" id="KW-1185">Reference proteome</keyword>